<accession>A0A250JQS8</accession>
<evidence type="ECO:0000256" key="6">
    <source>
        <dbReference type="ARBA" id="ARBA00022989"/>
    </source>
</evidence>
<keyword evidence="5 9" id="KW-0812">Transmembrane</keyword>
<evidence type="ECO:0000256" key="5">
    <source>
        <dbReference type="ARBA" id="ARBA00022692"/>
    </source>
</evidence>
<dbReference type="AlphaFoldDB" id="A0A250JQS8"/>
<keyword evidence="6 9" id="KW-1133">Transmembrane helix</keyword>
<comment type="similarity">
    <text evidence="8">Belongs to the TsuA/YedE (TC 9.B.102) family.</text>
</comment>
<feature type="transmembrane region" description="Helical" evidence="9">
    <location>
        <begin position="79"/>
        <end position="100"/>
    </location>
</feature>
<comment type="subcellular location">
    <subcellularLocation>
        <location evidence="1">Cell inner membrane</location>
        <topology evidence="1">Multi-pass membrane protein</topology>
    </subcellularLocation>
</comment>
<dbReference type="EMBL" id="CP022203">
    <property type="protein sequence ID" value="ATB46224.1"/>
    <property type="molecule type" value="Genomic_DNA"/>
</dbReference>
<gene>
    <name evidence="10" type="ORF">MYMAC_001816</name>
</gene>
<dbReference type="Pfam" id="PF04143">
    <property type="entry name" value="Sulf_transp"/>
    <property type="match status" value="1"/>
</dbReference>
<name>A0A250JQS8_9BACT</name>
<keyword evidence="4" id="KW-0997">Cell inner membrane</keyword>
<dbReference type="InterPro" id="IPR007272">
    <property type="entry name" value="Sulf_transp_TsuA/YedE"/>
</dbReference>
<dbReference type="PANTHER" id="PTHR30574:SF1">
    <property type="entry name" value="SULPHUR TRANSPORT DOMAIN-CONTAINING PROTEIN"/>
    <property type="match status" value="1"/>
</dbReference>
<protein>
    <submittedName>
        <fullName evidence="10">Uncharacterized protein</fullName>
    </submittedName>
</protein>
<reference evidence="10 11" key="1">
    <citation type="submission" date="2017-06" db="EMBL/GenBank/DDBJ databases">
        <title>Sequencing and comparative analysis of myxobacterial genomes.</title>
        <authorList>
            <person name="Rupp O."/>
            <person name="Goesmann A."/>
            <person name="Sogaard-Andersen L."/>
        </authorList>
    </citation>
    <scope>NUCLEOTIDE SEQUENCE [LARGE SCALE GENOMIC DNA]</scope>
    <source>
        <strain evidence="10 11">DSM 14697</strain>
    </source>
</reference>
<evidence type="ECO:0000256" key="9">
    <source>
        <dbReference type="SAM" id="Phobius"/>
    </source>
</evidence>
<evidence type="ECO:0000313" key="10">
    <source>
        <dbReference type="EMBL" id="ATB46224.1"/>
    </source>
</evidence>
<keyword evidence="11" id="KW-1185">Reference proteome</keyword>
<keyword evidence="7 9" id="KW-0472">Membrane</keyword>
<dbReference type="OrthoDB" id="9814020at2"/>
<evidence type="ECO:0000256" key="2">
    <source>
        <dbReference type="ARBA" id="ARBA00022448"/>
    </source>
</evidence>
<evidence type="ECO:0000256" key="1">
    <source>
        <dbReference type="ARBA" id="ARBA00004429"/>
    </source>
</evidence>
<proteinExistence type="inferred from homology"/>
<keyword evidence="3" id="KW-1003">Cell membrane</keyword>
<feature type="transmembrane region" description="Helical" evidence="9">
    <location>
        <begin position="120"/>
        <end position="141"/>
    </location>
</feature>
<sequence>MTSSILLPLLGGALIGLSASLLLLANGRVAGISGVVGSLLAPVRGDIAWRVLFFAGLLAGGLLLSWLRPSAFPVPSSPSAGGVWLLVGAGLLVGVGSRLGNGCTSGHGVCGISRGSARSIAATLTFMATGVLTVFVVRHVLA</sequence>
<dbReference type="Proteomes" id="UP000217343">
    <property type="component" value="Chromosome"/>
</dbReference>
<dbReference type="GO" id="GO:0005886">
    <property type="term" value="C:plasma membrane"/>
    <property type="evidence" value="ECO:0007669"/>
    <property type="project" value="UniProtKB-SubCell"/>
</dbReference>
<dbReference type="RefSeq" id="WP_013935155.1">
    <property type="nucleotide sequence ID" value="NZ_CP022203.1"/>
</dbReference>
<dbReference type="PANTHER" id="PTHR30574">
    <property type="entry name" value="INNER MEMBRANE PROTEIN YEDE"/>
    <property type="match status" value="1"/>
</dbReference>
<evidence type="ECO:0000256" key="4">
    <source>
        <dbReference type="ARBA" id="ARBA00022519"/>
    </source>
</evidence>
<organism evidence="10 11">
    <name type="scientific">Corallococcus macrosporus DSM 14697</name>
    <dbReference type="NCBI Taxonomy" id="1189310"/>
    <lineage>
        <taxon>Bacteria</taxon>
        <taxon>Pseudomonadati</taxon>
        <taxon>Myxococcota</taxon>
        <taxon>Myxococcia</taxon>
        <taxon>Myxococcales</taxon>
        <taxon>Cystobacterineae</taxon>
        <taxon>Myxococcaceae</taxon>
        <taxon>Corallococcus</taxon>
    </lineage>
</organism>
<evidence type="ECO:0000256" key="7">
    <source>
        <dbReference type="ARBA" id="ARBA00023136"/>
    </source>
</evidence>
<evidence type="ECO:0000313" key="11">
    <source>
        <dbReference type="Proteomes" id="UP000217343"/>
    </source>
</evidence>
<evidence type="ECO:0000256" key="3">
    <source>
        <dbReference type="ARBA" id="ARBA00022475"/>
    </source>
</evidence>
<keyword evidence="2" id="KW-0813">Transport</keyword>
<feature type="transmembrane region" description="Helical" evidence="9">
    <location>
        <begin position="47"/>
        <end position="67"/>
    </location>
</feature>
<evidence type="ECO:0000256" key="8">
    <source>
        <dbReference type="ARBA" id="ARBA00035655"/>
    </source>
</evidence>
<dbReference type="KEGG" id="mmas:MYMAC_001816"/>